<accession>A0ABY7JPE0</accession>
<sequence length="298" mass="35204">MKIIRYIFKLIASFFHLIYSLFYKLYRKNKLAFIILCALIFFAIYIGAFSAVRNHIEKSKTTDVLNVDTGNEKNKVEKQIEIKNKEEAKKSLSILLSQSKKVYIADEDVENIKITGSILDNFDRHLEMFVKIRSIDDTFNAKYHGYSEDGIKFQTDFNYMKIIKGSRVEVYKIPVAMKDDFENLYRRMIYTSVDFITSKKGLGKIEVYHKNDKKRIMPWNKDDLVYKILYKREVGKIQPEKEFSETKDNYTIKMEKSGVDLTIQTMGKDFIKVICGDNTAYYEVYPDLYNYMHDDVFN</sequence>
<reference evidence="2" key="1">
    <citation type="submission" date="2022-12" db="EMBL/GenBank/DDBJ databases">
        <title>Peptostreptococcus.</title>
        <authorList>
            <person name="Lee S.H."/>
        </authorList>
    </citation>
    <scope>NUCLEOTIDE SEQUENCE</scope>
    <source>
        <strain evidence="2">CBA3647</strain>
    </source>
</reference>
<dbReference type="EMBL" id="CP114052">
    <property type="protein sequence ID" value="WAW15034.1"/>
    <property type="molecule type" value="Genomic_DNA"/>
</dbReference>
<organism evidence="2 3">
    <name type="scientific">Peptostreptococcus equinus</name>
    <dbReference type="NCBI Taxonomy" id="3003601"/>
    <lineage>
        <taxon>Bacteria</taxon>
        <taxon>Bacillati</taxon>
        <taxon>Bacillota</taxon>
        <taxon>Clostridia</taxon>
        <taxon>Peptostreptococcales</taxon>
        <taxon>Peptostreptococcaceae</taxon>
        <taxon>Peptostreptococcus</taxon>
    </lineage>
</organism>
<keyword evidence="1" id="KW-0812">Transmembrane</keyword>
<dbReference type="RefSeq" id="WP_269311727.1">
    <property type="nucleotide sequence ID" value="NZ_CP114052.1"/>
</dbReference>
<dbReference type="Proteomes" id="UP001164187">
    <property type="component" value="Chromosome"/>
</dbReference>
<protein>
    <submittedName>
        <fullName evidence="2">Uncharacterized protein</fullName>
    </submittedName>
</protein>
<keyword evidence="1" id="KW-1133">Transmembrane helix</keyword>
<feature type="transmembrane region" description="Helical" evidence="1">
    <location>
        <begin position="32"/>
        <end position="52"/>
    </location>
</feature>
<feature type="transmembrane region" description="Helical" evidence="1">
    <location>
        <begin position="7"/>
        <end position="26"/>
    </location>
</feature>
<keyword evidence="1" id="KW-0472">Membrane</keyword>
<evidence type="ECO:0000313" key="2">
    <source>
        <dbReference type="EMBL" id="WAW15034.1"/>
    </source>
</evidence>
<evidence type="ECO:0000313" key="3">
    <source>
        <dbReference type="Proteomes" id="UP001164187"/>
    </source>
</evidence>
<proteinExistence type="predicted"/>
<name>A0ABY7JPE0_9FIRM</name>
<keyword evidence="3" id="KW-1185">Reference proteome</keyword>
<gene>
    <name evidence="2" type="ORF">O0R46_00895</name>
</gene>
<evidence type="ECO:0000256" key="1">
    <source>
        <dbReference type="SAM" id="Phobius"/>
    </source>
</evidence>